<dbReference type="InterPro" id="IPR008278">
    <property type="entry name" value="4-PPantetheinyl_Trfase_dom"/>
</dbReference>
<evidence type="ECO:0000256" key="1">
    <source>
        <dbReference type="ARBA" id="ARBA00022679"/>
    </source>
</evidence>
<evidence type="ECO:0000313" key="3">
    <source>
        <dbReference type="EMBL" id="KGO86858.1"/>
    </source>
</evidence>
<protein>
    <submittedName>
        <fullName evidence="3">Phosphopantetheinyl transferase</fullName>
    </submittedName>
</protein>
<comment type="caution">
    <text evidence="3">The sequence shown here is derived from an EMBL/GenBank/DDBJ whole genome shotgun (WGS) entry which is preliminary data.</text>
</comment>
<dbReference type="EMBL" id="JRLX01000008">
    <property type="protein sequence ID" value="KGO86858.1"/>
    <property type="molecule type" value="Genomic_DNA"/>
</dbReference>
<dbReference type="Pfam" id="PF01648">
    <property type="entry name" value="ACPS"/>
    <property type="match status" value="1"/>
</dbReference>
<dbReference type="STRING" id="1121895.GCA_000378485_00033"/>
<proteinExistence type="predicted"/>
<dbReference type="InterPro" id="IPR037143">
    <property type="entry name" value="4-PPantetheinyl_Trfase_dom_sf"/>
</dbReference>
<gene>
    <name evidence="3" type="ORF">Q765_09560</name>
</gene>
<dbReference type="Gene3D" id="3.90.470.20">
    <property type="entry name" value="4'-phosphopantetheinyl transferase domain"/>
    <property type="match status" value="1"/>
</dbReference>
<dbReference type="OrthoDB" id="663853at2"/>
<dbReference type="GO" id="GO:0000287">
    <property type="term" value="F:magnesium ion binding"/>
    <property type="evidence" value="ECO:0007669"/>
    <property type="project" value="InterPro"/>
</dbReference>
<organism evidence="3 4">
    <name type="scientific">Flavobacterium rivuli WB 3.3-2 = DSM 21788</name>
    <dbReference type="NCBI Taxonomy" id="1121895"/>
    <lineage>
        <taxon>Bacteria</taxon>
        <taxon>Pseudomonadati</taxon>
        <taxon>Bacteroidota</taxon>
        <taxon>Flavobacteriia</taxon>
        <taxon>Flavobacteriales</taxon>
        <taxon>Flavobacteriaceae</taxon>
        <taxon>Flavobacterium</taxon>
    </lineage>
</organism>
<keyword evidence="1 3" id="KW-0808">Transferase</keyword>
<dbReference type="Proteomes" id="UP000030152">
    <property type="component" value="Unassembled WGS sequence"/>
</dbReference>
<feature type="domain" description="4'-phosphopantetheinyl transferase" evidence="2">
    <location>
        <begin position="2"/>
        <end position="85"/>
    </location>
</feature>
<sequence length="161" mass="18813">MIGNDVVDIIQSRKESNWQRQGFLNKIFTTEEQQFITIYPDPEIMVWILWSMKEAAYKIYNRQTAVRSFNPKHLVCNINNKHYGTVMCYNLIFYTTTSVKKNCIYTVASTSKKNLKNVYEIYDPLIFKDNNGLPYVINNKGKIQPVSVSHHGKYYKIAGLI</sequence>
<reference evidence="3 4" key="1">
    <citation type="submission" date="2013-09" db="EMBL/GenBank/DDBJ databases">
        <authorList>
            <person name="Zeng Z."/>
            <person name="Chen C."/>
        </authorList>
    </citation>
    <scope>NUCLEOTIDE SEQUENCE [LARGE SCALE GENOMIC DNA]</scope>
    <source>
        <strain evidence="3 4">WB 3.3-2</strain>
    </source>
</reference>
<accession>A0A0A2M5X4</accession>
<dbReference type="eggNOG" id="COG0736">
    <property type="taxonomic scope" value="Bacteria"/>
</dbReference>
<dbReference type="AlphaFoldDB" id="A0A0A2M5X4"/>
<evidence type="ECO:0000259" key="2">
    <source>
        <dbReference type="Pfam" id="PF01648"/>
    </source>
</evidence>
<dbReference type="RefSeq" id="WP_020211158.1">
    <property type="nucleotide sequence ID" value="NZ_JRLX01000008.1"/>
</dbReference>
<dbReference type="SUPFAM" id="SSF56214">
    <property type="entry name" value="4'-phosphopantetheinyl transferase"/>
    <property type="match status" value="1"/>
</dbReference>
<name>A0A0A2M5X4_9FLAO</name>
<dbReference type="GO" id="GO:0008897">
    <property type="term" value="F:holo-[acyl-carrier-protein] synthase activity"/>
    <property type="evidence" value="ECO:0007669"/>
    <property type="project" value="InterPro"/>
</dbReference>
<keyword evidence="4" id="KW-1185">Reference proteome</keyword>
<evidence type="ECO:0000313" key="4">
    <source>
        <dbReference type="Proteomes" id="UP000030152"/>
    </source>
</evidence>